<dbReference type="GO" id="GO:0003677">
    <property type="term" value="F:DNA binding"/>
    <property type="evidence" value="ECO:0007669"/>
    <property type="project" value="InterPro"/>
</dbReference>
<dbReference type="GO" id="GO:0003887">
    <property type="term" value="F:DNA-directed DNA polymerase activity"/>
    <property type="evidence" value="ECO:0007669"/>
    <property type="project" value="UniProtKB-EC"/>
</dbReference>
<gene>
    <name evidence="6" type="ORF">DEO23_15680</name>
</gene>
<organism evidence="6 7">
    <name type="scientific">Brachybacterium endophyticum</name>
    <dbReference type="NCBI Taxonomy" id="2182385"/>
    <lineage>
        <taxon>Bacteria</taxon>
        <taxon>Bacillati</taxon>
        <taxon>Actinomycetota</taxon>
        <taxon>Actinomycetes</taxon>
        <taxon>Micrococcales</taxon>
        <taxon>Dermabacteraceae</taxon>
        <taxon>Brachybacterium</taxon>
    </lineage>
</organism>
<evidence type="ECO:0000313" key="7">
    <source>
        <dbReference type="Proteomes" id="UP000245590"/>
    </source>
</evidence>
<evidence type="ECO:0000259" key="5">
    <source>
        <dbReference type="SMART" id="SM00482"/>
    </source>
</evidence>
<comment type="caution">
    <text evidence="6">The sequence shown here is derived from an EMBL/GenBank/DDBJ whole genome shotgun (WGS) entry which is preliminary data.</text>
</comment>
<dbReference type="Gene3D" id="3.30.70.370">
    <property type="match status" value="1"/>
</dbReference>
<dbReference type="SUPFAM" id="SSF53098">
    <property type="entry name" value="Ribonuclease H-like"/>
    <property type="match status" value="1"/>
</dbReference>
<name>A0A2U2RGM0_9MICO</name>
<protein>
    <recommendedName>
        <fullName evidence="2">DNA-directed DNA polymerase</fullName>
        <ecNumber evidence="2">2.7.7.7</ecNumber>
    </recommendedName>
</protein>
<dbReference type="InterPro" id="IPR001098">
    <property type="entry name" value="DNA-dir_DNA_pol_A_palm_dom"/>
</dbReference>
<dbReference type="PANTHER" id="PTHR10133">
    <property type="entry name" value="DNA POLYMERASE I"/>
    <property type="match status" value="1"/>
</dbReference>
<reference evidence="6 7" key="1">
    <citation type="submission" date="2018-05" db="EMBL/GenBank/DDBJ databases">
        <title>Brachybacterium sp. M1HQ-2T, whole genome shotgun sequence.</title>
        <authorList>
            <person name="Tuo L."/>
        </authorList>
    </citation>
    <scope>NUCLEOTIDE SEQUENCE [LARGE SCALE GENOMIC DNA]</scope>
    <source>
        <strain evidence="6 7">M1HQ-2</strain>
    </source>
</reference>
<dbReference type="GO" id="GO:0006302">
    <property type="term" value="P:double-strand break repair"/>
    <property type="evidence" value="ECO:0007669"/>
    <property type="project" value="TreeGrafter"/>
</dbReference>
<evidence type="ECO:0000313" key="6">
    <source>
        <dbReference type="EMBL" id="PWH04971.1"/>
    </source>
</evidence>
<dbReference type="Pfam" id="PF00476">
    <property type="entry name" value="DNA_pol_A"/>
    <property type="match status" value="1"/>
</dbReference>
<dbReference type="GO" id="GO:0006261">
    <property type="term" value="P:DNA-templated DNA replication"/>
    <property type="evidence" value="ECO:0007669"/>
    <property type="project" value="InterPro"/>
</dbReference>
<evidence type="ECO:0000256" key="3">
    <source>
        <dbReference type="ARBA" id="ARBA00022705"/>
    </source>
</evidence>
<dbReference type="PRINTS" id="PR00868">
    <property type="entry name" value="DNAPOLI"/>
</dbReference>
<dbReference type="SMART" id="SM00482">
    <property type="entry name" value="POLAc"/>
    <property type="match status" value="1"/>
</dbReference>
<dbReference type="SUPFAM" id="SSF56672">
    <property type="entry name" value="DNA/RNA polymerases"/>
    <property type="match status" value="1"/>
</dbReference>
<accession>A0A2U2RGM0</accession>
<dbReference type="InterPro" id="IPR043502">
    <property type="entry name" value="DNA/RNA_pol_sf"/>
</dbReference>
<comment type="similarity">
    <text evidence="1">Belongs to the DNA polymerase type-A family.</text>
</comment>
<dbReference type="InterPro" id="IPR002298">
    <property type="entry name" value="DNA_polymerase_A"/>
</dbReference>
<dbReference type="InterPro" id="IPR012337">
    <property type="entry name" value="RNaseH-like_sf"/>
</dbReference>
<dbReference type="EMBL" id="QFKX01000009">
    <property type="protein sequence ID" value="PWH04971.1"/>
    <property type="molecule type" value="Genomic_DNA"/>
</dbReference>
<feature type="domain" description="DNA-directed DNA polymerase family A palm" evidence="5">
    <location>
        <begin position="340"/>
        <end position="534"/>
    </location>
</feature>
<keyword evidence="7" id="KW-1185">Reference proteome</keyword>
<evidence type="ECO:0000256" key="2">
    <source>
        <dbReference type="ARBA" id="ARBA00012417"/>
    </source>
</evidence>
<dbReference type="InterPro" id="IPR036397">
    <property type="entry name" value="RNaseH_sf"/>
</dbReference>
<dbReference type="Proteomes" id="UP000245590">
    <property type="component" value="Unassembled WGS sequence"/>
</dbReference>
<sequence>MSIVYLDLETASKECLWDYGPGFVRLAGYAVDDSPVVTTTDIDAVVRLIESADFVVGHNVLGFDLPALERYHGLDVGRLVREYRVVDTLLVARQNDPPLADSADARRYNLDAVCRRIFGDGKVSGDGGSVLKTLARNFDGYDQIPIDHPDYVRYLVQDVELVRDLSKLLVIDEYVWREHRVMWRLGHIASSGWRVDRDLAGRLVAGQKLRIELQKRRLHERFGLPLGGSRPHATTAGKLALEHAFRSLEVEPPRTASGAIATGKDVIAALAEDHADNLGLVELCEVLRTLNGGQSAAQTLLDHVRTDGRVHPNVDARQATGRISVTKPGLTVLGKRDRKNALERALLLPDPGHVLISADLAQIDARAIAMHCQDPEYIAAFAPGKDLHDEMAAAVFGEGGWDRSAGHHPRRSEAKPITHATSYGMGPRALAQLAGISEEDARRHLAVLDLRFPGLAQFKAWVREEGRRQVLCTGFGRWVRIQPGREYTKAPASMGQGTARDLMMEGVLRLPEWLLPGLRAIIHDEIVLSVPEDRADEAERALRDALQFDHQLTPDATPVRVLAETSDRGRDWLDCYRTEKSGWPEVARAHRDAPTCLDPDCSWHVQQPVATTPTDMEIAP</sequence>
<keyword evidence="3" id="KW-0235">DNA replication</keyword>
<comment type="catalytic activity">
    <reaction evidence="4">
        <text>DNA(n) + a 2'-deoxyribonucleoside 5'-triphosphate = DNA(n+1) + diphosphate</text>
        <dbReference type="Rhea" id="RHEA:22508"/>
        <dbReference type="Rhea" id="RHEA-COMP:17339"/>
        <dbReference type="Rhea" id="RHEA-COMP:17340"/>
        <dbReference type="ChEBI" id="CHEBI:33019"/>
        <dbReference type="ChEBI" id="CHEBI:61560"/>
        <dbReference type="ChEBI" id="CHEBI:173112"/>
        <dbReference type="EC" id="2.7.7.7"/>
    </reaction>
</comment>
<dbReference type="PANTHER" id="PTHR10133:SF27">
    <property type="entry name" value="DNA POLYMERASE NU"/>
    <property type="match status" value="1"/>
</dbReference>
<dbReference type="EC" id="2.7.7.7" evidence="2"/>
<dbReference type="Gene3D" id="3.30.420.10">
    <property type="entry name" value="Ribonuclease H-like superfamily/Ribonuclease H"/>
    <property type="match status" value="1"/>
</dbReference>
<dbReference type="RefSeq" id="WP_109276974.1">
    <property type="nucleotide sequence ID" value="NZ_QFKX01000009.1"/>
</dbReference>
<dbReference type="AlphaFoldDB" id="A0A2U2RGM0"/>
<proteinExistence type="inferred from homology"/>
<evidence type="ECO:0000256" key="4">
    <source>
        <dbReference type="ARBA" id="ARBA00049244"/>
    </source>
</evidence>
<dbReference type="OrthoDB" id="5196455at2"/>
<evidence type="ECO:0000256" key="1">
    <source>
        <dbReference type="ARBA" id="ARBA00007705"/>
    </source>
</evidence>
<dbReference type="Gene3D" id="1.10.150.20">
    <property type="entry name" value="5' to 3' exonuclease, C-terminal subdomain"/>
    <property type="match status" value="1"/>
</dbReference>